<keyword evidence="1" id="KW-0805">Transcription regulation</keyword>
<dbReference type="Pfam" id="PF00356">
    <property type="entry name" value="LacI"/>
    <property type="match status" value="1"/>
</dbReference>
<evidence type="ECO:0000313" key="7">
    <source>
        <dbReference type="Proteomes" id="UP001500888"/>
    </source>
</evidence>
<feature type="domain" description="HTH lacI-type" evidence="5">
    <location>
        <begin position="24"/>
        <end position="80"/>
    </location>
</feature>
<comment type="caution">
    <text evidence="6">The sequence shown here is derived from an EMBL/GenBank/DDBJ whole genome shotgun (WGS) entry which is preliminary data.</text>
</comment>
<evidence type="ECO:0000256" key="2">
    <source>
        <dbReference type="ARBA" id="ARBA00023125"/>
    </source>
</evidence>
<organism evidence="6 7">
    <name type="scientific">Sphaerisporangium flaviroseum</name>
    <dbReference type="NCBI Taxonomy" id="509199"/>
    <lineage>
        <taxon>Bacteria</taxon>
        <taxon>Bacillati</taxon>
        <taxon>Actinomycetota</taxon>
        <taxon>Actinomycetes</taxon>
        <taxon>Streptosporangiales</taxon>
        <taxon>Streptosporangiaceae</taxon>
        <taxon>Sphaerisporangium</taxon>
    </lineage>
</organism>
<dbReference type="InterPro" id="IPR001761">
    <property type="entry name" value="Peripla_BP/Lac1_sug-bd_dom"/>
</dbReference>
<dbReference type="EMBL" id="BAAAZR010000009">
    <property type="protein sequence ID" value="GAA3816455.1"/>
    <property type="molecule type" value="Genomic_DNA"/>
</dbReference>
<keyword evidence="7" id="KW-1185">Reference proteome</keyword>
<dbReference type="GO" id="GO:0003677">
    <property type="term" value="F:DNA binding"/>
    <property type="evidence" value="ECO:0007669"/>
    <property type="project" value="UniProtKB-KW"/>
</dbReference>
<dbReference type="SUPFAM" id="SSF53822">
    <property type="entry name" value="Periplasmic binding protein-like I"/>
    <property type="match status" value="1"/>
</dbReference>
<evidence type="ECO:0000256" key="1">
    <source>
        <dbReference type="ARBA" id="ARBA00023015"/>
    </source>
</evidence>
<dbReference type="CDD" id="cd01392">
    <property type="entry name" value="HTH_LacI"/>
    <property type="match status" value="1"/>
</dbReference>
<proteinExistence type="predicted"/>
<dbReference type="Gene3D" id="3.40.50.2300">
    <property type="match status" value="2"/>
</dbReference>
<name>A0ABP7IEC6_9ACTN</name>
<dbReference type="PANTHER" id="PTHR30146:SF109">
    <property type="entry name" value="HTH-TYPE TRANSCRIPTIONAL REGULATOR GALS"/>
    <property type="match status" value="1"/>
</dbReference>
<dbReference type="SMART" id="SM00354">
    <property type="entry name" value="HTH_LACI"/>
    <property type="match status" value="1"/>
</dbReference>
<sequence>MKPDQTAALQPTREVRRASAQPPSTLRDVAEAAGVHAATASRALNPKTRRLVSAETARRVMKAAETLGYQPNPIARSLKTSRSRTVGLVLPDLTNPLFPPIVRGIEEVLEASGYSAWIVNTDNDPKREQAQIDSLRSRQVEGLIIATARLDHPLLRKLHEQGVMMVFVNRRVENLDVPTVTADDATGISLAVKHLADLGHTRIAHLAGPQSTSTGVARSRAFRHAIRDHALEDDPSLVVECARWNEEDGAGAMRELLGRGSDFTAVVAGNDLIALGCYDVFAERGISCPADVSVVGFNDMPFLDKLSPPLTTVGVPHHDVGAEAARMLLDCVEEPERHPRSVLLAVSLVVRGSTAPRRP</sequence>
<dbReference type="InterPro" id="IPR000843">
    <property type="entry name" value="HTH_LacI"/>
</dbReference>
<dbReference type="Proteomes" id="UP001500888">
    <property type="component" value="Unassembled WGS sequence"/>
</dbReference>
<dbReference type="SUPFAM" id="SSF47413">
    <property type="entry name" value="lambda repressor-like DNA-binding domains"/>
    <property type="match status" value="1"/>
</dbReference>
<dbReference type="InterPro" id="IPR028082">
    <property type="entry name" value="Peripla_BP_I"/>
</dbReference>
<dbReference type="Pfam" id="PF00532">
    <property type="entry name" value="Peripla_BP_1"/>
    <property type="match status" value="1"/>
</dbReference>
<evidence type="ECO:0000259" key="5">
    <source>
        <dbReference type="PROSITE" id="PS50932"/>
    </source>
</evidence>
<dbReference type="Gene3D" id="1.10.260.40">
    <property type="entry name" value="lambda repressor-like DNA-binding domains"/>
    <property type="match status" value="1"/>
</dbReference>
<gene>
    <name evidence="6" type="ORF">GCM10022226_41430</name>
</gene>
<keyword evidence="2 6" id="KW-0238">DNA-binding</keyword>
<evidence type="ECO:0000256" key="3">
    <source>
        <dbReference type="ARBA" id="ARBA00023163"/>
    </source>
</evidence>
<protein>
    <submittedName>
        <fullName evidence="6">LacI family DNA-binding transcriptional regulator</fullName>
    </submittedName>
</protein>
<dbReference type="InterPro" id="IPR010982">
    <property type="entry name" value="Lambda_DNA-bd_dom_sf"/>
</dbReference>
<dbReference type="PROSITE" id="PS50932">
    <property type="entry name" value="HTH_LACI_2"/>
    <property type="match status" value="1"/>
</dbReference>
<reference evidence="7" key="1">
    <citation type="journal article" date="2019" name="Int. J. Syst. Evol. Microbiol.">
        <title>The Global Catalogue of Microorganisms (GCM) 10K type strain sequencing project: providing services to taxonomists for standard genome sequencing and annotation.</title>
        <authorList>
            <consortium name="The Broad Institute Genomics Platform"/>
            <consortium name="The Broad Institute Genome Sequencing Center for Infectious Disease"/>
            <person name="Wu L."/>
            <person name="Ma J."/>
        </authorList>
    </citation>
    <scope>NUCLEOTIDE SEQUENCE [LARGE SCALE GENOMIC DNA]</scope>
    <source>
        <strain evidence="7">JCM 16908</strain>
    </source>
</reference>
<accession>A0ABP7IEC6</accession>
<feature type="region of interest" description="Disordered" evidence="4">
    <location>
        <begin position="1"/>
        <end position="24"/>
    </location>
</feature>
<dbReference type="PANTHER" id="PTHR30146">
    <property type="entry name" value="LACI-RELATED TRANSCRIPTIONAL REPRESSOR"/>
    <property type="match status" value="1"/>
</dbReference>
<evidence type="ECO:0000313" key="6">
    <source>
        <dbReference type="EMBL" id="GAA3816455.1"/>
    </source>
</evidence>
<evidence type="ECO:0000256" key="4">
    <source>
        <dbReference type="SAM" id="MobiDB-lite"/>
    </source>
</evidence>
<dbReference type="CDD" id="cd06267">
    <property type="entry name" value="PBP1_LacI_sugar_binding-like"/>
    <property type="match status" value="1"/>
</dbReference>
<dbReference type="RefSeq" id="WP_344942400.1">
    <property type="nucleotide sequence ID" value="NZ_BAAAZR010000009.1"/>
</dbReference>
<keyword evidence="3" id="KW-0804">Transcription</keyword>